<evidence type="ECO:0000313" key="1">
    <source>
        <dbReference type="EMBL" id="ABY36876.1"/>
    </source>
</evidence>
<sequence length="180" mass="20516">MVPSTIYCRQCGHEIGDWQELDLVLDHVPEWDLVASSEEAYFISPRFLVRLADINASGYTYRPIKMSFSDDVHRFYPEMTDLPELAPQFHHLVITVRCDGPWMYATKGEPCALCSQPVPIPPKRINIERLTPDIAGETIQPPRHVFPNTWCSEDFFYLTEPGPLLITEGVAMMFAETGNV</sequence>
<keyword evidence="2" id="KW-1185">Reference proteome</keyword>
<reference evidence="2" key="1">
    <citation type="journal article" date="2011" name="BMC Genomics">
        <title>Complete genome sequence of the filamentous anoxygenic phototrophic bacterium Chloroflexus aurantiacus.</title>
        <authorList>
            <person name="Tang K.H."/>
            <person name="Barry K."/>
            <person name="Chertkov O."/>
            <person name="Dalin E."/>
            <person name="Han C.S."/>
            <person name="Hauser L.J."/>
            <person name="Honchak B.M."/>
            <person name="Karbach L.E."/>
            <person name="Land M.L."/>
            <person name="Lapidus A."/>
            <person name="Larimer F.W."/>
            <person name="Mikhailova N."/>
            <person name="Pitluck S."/>
            <person name="Pierson B.K."/>
            <person name="Blankenship R.E."/>
        </authorList>
    </citation>
    <scope>NUCLEOTIDE SEQUENCE [LARGE SCALE GENOMIC DNA]</scope>
    <source>
        <strain evidence="2">ATCC 29366 / DSM 635 / J-10-fl</strain>
    </source>
</reference>
<dbReference type="AlphaFoldDB" id="A9WB83"/>
<dbReference type="KEGG" id="cau:Caur_3696"/>
<dbReference type="HOGENOM" id="CLU_1370065_0_0_0"/>
<name>A9WB83_CHLAA</name>
<dbReference type="Proteomes" id="UP000002008">
    <property type="component" value="Chromosome"/>
</dbReference>
<proteinExistence type="predicted"/>
<dbReference type="EnsemblBacteria" id="ABY36876">
    <property type="protein sequence ID" value="ABY36876"/>
    <property type="gene ID" value="Caur_3696"/>
</dbReference>
<dbReference type="InParanoid" id="A9WB83"/>
<gene>
    <name evidence="1" type="ordered locus">Caur_3696</name>
</gene>
<evidence type="ECO:0000313" key="2">
    <source>
        <dbReference type="Proteomes" id="UP000002008"/>
    </source>
</evidence>
<organism evidence="1 2">
    <name type="scientific">Chloroflexus aurantiacus (strain ATCC 29366 / DSM 635 / J-10-fl)</name>
    <dbReference type="NCBI Taxonomy" id="324602"/>
    <lineage>
        <taxon>Bacteria</taxon>
        <taxon>Bacillati</taxon>
        <taxon>Chloroflexota</taxon>
        <taxon>Chloroflexia</taxon>
        <taxon>Chloroflexales</taxon>
        <taxon>Chloroflexineae</taxon>
        <taxon>Chloroflexaceae</taxon>
        <taxon>Chloroflexus</taxon>
    </lineage>
</organism>
<accession>A9WB83</accession>
<protein>
    <submittedName>
        <fullName evidence="1">Uncharacterized protein</fullName>
    </submittedName>
</protein>
<dbReference type="EMBL" id="CP000909">
    <property type="protein sequence ID" value="ABY36876.1"/>
    <property type="molecule type" value="Genomic_DNA"/>
</dbReference>